<organism evidence="1 2">
    <name type="scientific">Periconia macrospinosa</name>
    <dbReference type="NCBI Taxonomy" id="97972"/>
    <lineage>
        <taxon>Eukaryota</taxon>
        <taxon>Fungi</taxon>
        <taxon>Dikarya</taxon>
        <taxon>Ascomycota</taxon>
        <taxon>Pezizomycotina</taxon>
        <taxon>Dothideomycetes</taxon>
        <taxon>Pleosporomycetidae</taxon>
        <taxon>Pleosporales</taxon>
        <taxon>Massarineae</taxon>
        <taxon>Periconiaceae</taxon>
        <taxon>Periconia</taxon>
    </lineage>
</organism>
<keyword evidence="2" id="KW-1185">Reference proteome</keyword>
<sequence>MCQINNFSPGRRTRRIPSALLCGVWSRLGIPVMIRTHAFFHRHLLRVFALFGLWWSLIRDKLKLLAGKSMKRHCCGCRRCKEAYCWEERGSAVI</sequence>
<proteinExistence type="predicted"/>
<evidence type="ECO:0000313" key="1">
    <source>
        <dbReference type="EMBL" id="PVI02604.1"/>
    </source>
</evidence>
<accession>A0A2V1DZ09</accession>
<reference evidence="1 2" key="1">
    <citation type="journal article" date="2018" name="Sci. Rep.">
        <title>Comparative genomics provides insights into the lifestyle and reveals functional heterogeneity of dark septate endophytic fungi.</title>
        <authorList>
            <person name="Knapp D.G."/>
            <person name="Nemeth J.B."/>
            <person name="Barry K."/>
            <person name="Hainaut M."/>
            <person name="Henrissat B."/>
            <person name="Johnson J."/>
            <person name="Kuo A."/>
            <person name="Lim J.H.P."/>
            <person name="Lipzen A."/>
            <person name="Nolan M."/>
            <person name="Ohm R.A."/>
            <person name="Tamas L."/>
            <person name="Grigoriev I.V."/>
            <person name="Spatafora J.W."/>
            <person name="Nagy L.G."/>
            <person name="Kovacs G.M."/>
        </authorList>
    </citation>
    <scope>NUCLEOTIDE SEQUENCE [LARGE SCALE GENOMIC DNA]</scope>
    <source>
        <strain evidence="1 2">DSE2036</strain>
    </source>
</reference>
<name>A0A2V1DZ09_9PLEO</name>
<evidence type="ECO:0000313" key="2">
    <source>
        <dbReference type="Proteomes" id="UP000244855"/>
    </source>
</evidence>
<dbReference type="AlphaFoldDB" id="A0A2V1DZ09"/>
<dbReference type="EMBL" id="KZ805341">
    <property type="protein sequence ID" value="PVI02604.1"/>
    <property type="molecule type" value="Genomic_DNA"/>
</dbReference>
<gene>
    <name evidence="1" type="ORF">DM02DRAFT_298964</name>
</gene>
<dbReference type="Proteomes" id="UP000244855">
    <property type="component" value="Unassembled WGS sequence"/>
</dbReference>
<protein>
    <submittedName>
        <fullName evidence="1">Uncharacterized protein</fullName>
    </submittedName>
</protein>